<feature type="compositionally biased region" description="Polar residues" evidence="5">
    <location>
        <begin position="279"/>
        <end position="292"/>
    </location>
</feature>
<dbReference type="EMBL" id="BDGI01000129">
    <property type="protein sequence ID" value="GAV29658.1"/>
    <property type="molecule type" value="Genomic_DNA"/>
</dbReference>
<dbReference type="Pfam" id="PF11699">
    <property type="entry name" value="CENP-C_C"/>
    <property type="match status" value="1"/>
</dbReference>
<evidence type="ECO:0000256" key="5">
    <source>
        <dbReference type="SAM" id="MobiDB-lite"/>
    </source>
</evidence>
<evidence type="ECO:0000259" key="6">
    <source>
        <dbReference type="Pfam" id="PF11699"/>
    </source>
</evidence>
<evidence type="ECO:0000313" key="8">
    <source>
        <dbReference type="Proteomes" id="UP000186136"/>
    </source>
</evidence>
<evidence type="ECO:0000256" key="3">
    <source>
        <dbReference type="ARBA" id="ARBA00023125"/>
    </source>
</evidence>
<gene>
    <name evidence="7" type="ORF">PMKS-003159</name>
</gene>
<accession>A0A1Q2YJC7</accession>
<dbReference type="AlphaFoldDB" id="A0A1Q2YJC7"/>
<organism evidence="7 8">
    <name type="scientific">Pichia membranifaciens</name>
    <dbReference type="NCBI Taxonomy" id="4926"/>
    <lineage>
        <taxon>Eukaryota</taxon>
        <taxon>Fungi</taxon>
        <taxon>Dikarya</taxon>
        <taxon>Ascomycota</taxon>
        <taxon>Saccharomycotina</taxon>
        <taxon>Pichiomycetes</taxon>
        <taxon>Pichiales</taxon>
        <taxon>Pichiaceae</taxon>
        <taxon>Pichia</taxon>
    </lineage>
</organism>
<dbReference type="GO" id="GO:0051382">
    <property type="term" value="P:kinetochore assembly"/>
    <property type="evidence" value="ECO:0007669"/>
    <property type="project" value="InterPro"/>
</dbReference>
<feature type="region of interest" description="Disordered" evidence="5">
    <location>
        <begin position="502"/>
        <end position="661"/>
    </location>
</feature>
<dbReference type="InterPro" id="IPR025974">
    <property type="entry name" value="Mif2/CENP-C_cupin"/>
</dbReference>
<feature type="region of interest" description="Disordered" evidence="5">
    <location>
        <begin position="1"/>
        <end position="21"/>
    </location>
</feature>
<dbReference type="CDD" id="cd06993">
    <property type="entry name" value="cupin_CENP-C_C"/>
    <property type="match status" value="1"/>
</dbReference>
<feature type="region of interest" description="Disordered" evidence="5">
    <location>
        <begin position="385"/>
        <end position="478"/>
    </location>
</feature>
<evidence type="ECO:0000256" key="2">
    <source>
        <dbReference type="ARBA" id="ARBA00010291"/>
    </source>
</evidence>
<feature type="compositionally biased region" description="Polar residues" evidence="5">
    <location>
        <begin position="452"/>
        <end position="463"/>
    </location>
</feature>
<feature type="compositionally biased region" description="Polar residues" evidence="5">
    <location>
        <begin position="386"/>
        <end position="400"/>
    </location>
</feature>
<reference evidence="7 8" key="1">
    <citation type="submission" date="2016-08" db="EMBL/GenBank/DDBJ databases">
        <title>Whole genome shotgun sequence of Pichia membranifaciens KS47-1.</title>
        <authorList>
            <person name="Konishi M."/>
            <person name="Ishida M."/>
            <person name="Arakawa T."/>
            <person name="Kato Y."/>
            <person name="Horiuchi J."/>
        </authorList>
    </citation>
    <scope>NUCLEOTIDE SEQUENCE [LARGE SCALE GENOMIC DNA]</scope>
    <source>
        <strain evidence="7 8">KS47-1</strain>
    </source>
</reference>
<keyword evidence="4" id="KW-0539">Nucleus</keyword>
<comment type="similarity">
    <text evidence="2">Belongs to the CENP-C/MIF2 family.</text>
</comment>
<proteinExistence type="inferred from homology"/>
<dbReference type="SUPFAM" id="SSF51182">
    <property type="entry name" value="RmlC-like cupins"/>
    <property type="match status" value="1"/>
</dbReference>
<feature type="compositionally biased region" description="Polar residues" evidence="5">
    <location>
        <begin position="422"/>
        <end position="439"/>
    </location>
</feature>
<feature type="region of interest" description="Disordered" evidence="5">
    <location>
        <begin position="245"/>
        <end position="353"/>
    </location>
</feature>
<dbReference type="GO" id="GO:0051455">
    <property type="term" value="P:spindle attachment to meiosis I kinetochore"/>
    <property type="evidence" value="ECO:0007669"/>
    <property type="project" value="TreeGrafter"/>
</dbReference>
<dbReference type="GO" id="GO:0005634">
    <property type="term" value="C:nucleus"/>
    <property type="evidence" value="ECO:0007669"/>
    <property type="project" value="UniProtKB-SubCell"/>
</dbReference>
<dbReference type="PANTHER" id="PTHR16684">
    <property type="entry name" value="CENTROMERE PROTEIN C"/>
    <property type="match status" value="1"/>
</dbReference>
<feature type="region of interest" description="Disordered" evidence="5">
    <location>
        <begin position="803"/>
        <end position="828"/>
    </location>
</feature>
<feature type="compositionally biased region" description="Basic and acidic residues" evidence="5">
    <location>
        <begin position="266"/>
        <end position="277"/>
    </location>
</feature>
<sequence>MPRSKRSKLVTLAQTDRKGKENKVRIFDEIREGLDSFRYTYVLGLDDVRTPASQLTEKLEEVEEQEDDEPQKLEKKTDNNSEKAKPEASSADNAGIDRDSDTDSDMDLEEVIKRAEDIGTPIRIPRRTLTSITGSPASNNNTVLSNKPLLTHTANSSKLTKKIALNKNTRNSKFEPQDIMNANPEPEHAENGIGVLNVVIEEDEPVPVDDVVVETESQASQASPVGKLSDIRLFSEPLHRKLEADAQAVDPVSEEPTEKILFSQPDHNDEVIEEKESSPLLTQVISQPVTSPKKNEGITEEAENAENNGDADKTSEDIQEAESHSDDKADKPKPRSRAKPRLQTKKEKPVTTTDIVEFIISKDDHNISMQDRKANNLLKRKAAVKSYSTSELIDSASESESTNDRLPVNDSKLTIARKSKSMDTVSRTPVKSTRTNSKVSKMLVPAKPKAASRQNSKPKSAQPETPIRRSTRTRVAPVASWKNEKILYKTEKVNGVIVKSVDNVLHRPDNESAHAALKSRQRKNKNASEETAGPTPTIKSKALKSSSFANDKETETVKPIEELKKKRGRKPKVPEKPSEAKGVQKPRTESSKHAEARNIKVHDKKSADSKPTKRTPKRKSSLPENNVTKARSRLKKQKLSTSNEENPVDNENTSMELPPTGWQGTGDGSLALSIFEGPGTEKQVERTVAYAPGSYKNVTIIKSDDEYFKVGTLFDQDCEFCGGGIIELPSGARKAVKSNHDTYFIFYVISGEVEVTLSRNTFTVTEGCSFEIPMGNYYQFVNTGGAMAKMMFVQAKYIVIGENSSSDSDENDNRSDNSDDGNEGSETA</sequence>
<feature type="compositionally biased region" description="Polar residues" evidence="5">
    <location>
        <begin position="639"/>
        <end position="655"/>
    </location>
</feature>
<feature type="region of interest" description="Disordered" evidence="5">
    <location>
        <begin position="54"/>
        <end position="105"/>
    </location>
</feature>
<keyword evidence="3" id="KW-0238">DNA-binding</keyword>
<dbReference type="InterPro" id="IPR011051">
    <property type="entry name" value="RmlC_Cupin_sf"/>
</dbReference>
<dbReference type="Proteomes" id="UP000186136">
    <property type="component" value="Unassembled WGS sequence"/>
</dbReference>
<comment type="subcellular location">
    <subcellularLocation>
        <location evidence="1">Nucleus</location>
    </subcellularLocation>
</comment>
<feature type="compositionally biased region" description="Basic and acidic residues" evidence="5">
    <location>
        <begin position="70"/>
        <end position="86"/>
    </location>
</feature>
<feature type="compositionally biased region" description="Acidic residues" evidence="5">
    <location>
        <begin position="818"/>
        <end position="828"/>
    </location>
</feature>
<evidence type="ECO:0000256" key="4">
    <source>
        <dbReference type="ARBA" id="ARBA00023242"/>
    </source>
</evidence>
<feature type="domain" description="Mif2/CENP-C cupin" evidence="6">
    <location>
        <begin position="708"/>
        <end position="794"/>
    </location>
</feature>
<feature type="compositionally biased region" description="Acidic residues" evidence="5">
    <location>
        <begin position="60"/>
        <end position="69"/>
    </location>
</feature>
<feature type="compositionally biased region" description="Basic residues" evidence="5">
    <location>
        <begin position="334"/>
        <end position="343"/>
    </location>
</feature>
<evidence type="ECO:0000256" key="1">
    <source>
        <dbReference type="ARBA" id="ARBA00004123"/>
    </source>
</evidence>
<dbReference type="GO" id="GO:0019237">
    <property type="term" value="F:centromeric DNA binding"/>
    <property type="evidence" value="ECO:0007669"/>
    <property type="project" value="InterPro"/>
</dbReference>
<feature type="compositionally biased region" description="Basic and acidic residues" evidence="5">
    <location>
        <begin position="310"/>
        <end position="333"/>
    </location>
</feature>
<dbReference type="GO" id="GO:0051315">
    <property type="term" value="P:attachment of mitotic spindle microtubules to kinetochore"/>
    <property type="evidence" value="ECO:0007669"/>
    <property type="project" value="TreeGrafter"/>
</dbReference>
<comment type="caution">
    <text evidence="7">The sequence shown here is derived from an EMBL/GenBank/DDBJ whole genome shotgun (WGS) entry which is preliminary data.</text>
</comment>
<dbReference type="GO" id="GO:0000776">
    <property type="term" value="C:kinetochore"/>
    <property type="evidence" value="ECO:0007669"/>
    <property type="project" value="InterPro"/>
</dbReference>
<dbReference type="InterPro" id="IPR028386">
    <property type="entry name" value="CENP-C/Mif2/cnp3"/>
</dbReference>
<feature type="compositionally biased region" description="Basic and acidic residues" evidence="5">
    <location>
        <begin position="550"/>
        <end position="564"/>
    </location>
</feature>
<dbReference type="OrthoDB" id="1939643at2759"/>
<keyword evidence="8" id="KW-1185">Reference proteome</keyword>
<dbReference type="PANTHER" id="PTHR16684:SF11">
    <property type="entry name" value="CENTROMERE PROTEIN C"/>
    <property type="match status" value="1"/>
</dbReference>
<feature type="compositionally biased region" description="Basic and acidic residues" evidence="5">
    <location>
        <begin position="586"/>
        <end position="611"/>
    </location>
</feature>
<name>A0A1Q2YJC7_9ASCO</name>
<dbReference type="Gene3D" id="2.60.120.10">
    <property type="entry name" value="Jelly Rolls"/>
    <property type="match status" value="1"/>
</dbReference>
<feature type="region of interest" description="Disordered" evidence="5">
    <location>
        <begin position="130"/>
        <end position="149"/>
    </location>
</feature>
<protein>
    <recommendedName>
        <fullName evidence="6">Mif2/CENP-C cupin domain-containing protein</fullName>
    </recommendedName>
</protein>
<dbReference type="InterPro" id="IPR014710">
    <property type="entry name" value="RmlC-like_jellyroll"/>
</dbReference>
<evidence type="ECO:0000313" key="7">
    <source>
        <dbReference type="EMBL" id="GAV29658.1"/>
    </source>
</evidence>
<feature type="compositionally biased region" description="Polar residues" evidence="5">
    <location>
        <begin position="130"/>
        <end position="145"/>
    </location>
</feature>